<evidence type="ECO:0000259" key="5">
    <source>
        <dbReference type="PROSITE" id="PS00028"/>
    </source>
</evidence>
<dbReference type="OrthoDB" id="6513105at2759"/>
<dbReference type="GO" id="GO:0045944">
    <property type="term" value="P:positive regulation of transcription by RNA polymerase II"/>
    <property type="evidence" value="ECO:0007669"/>
    <property type="project" value="TreeGrafter"/>
</dbReference>
<dbReference type="Gene3D" id="3.30.160.60">
    <property type="entry name" value="Classic Zinc Finger"/>
    <property type="match status" value="1"/>
</dbReference>
<evidence type="ECO:0000256" key="4">
    <source>
        <dbReference type="ARBA" id="ARBA00022833"/>
    </source>
</evidence>
<proteinExistence type="predicted"/>
<dbReference type="InterPro" id="IPR013087">
    <property type="entry name" value="Znf_C2H2_type"/>
</dbReference>
<evidence type="ECO:0000313" key="7">
    <source>
        <dbReference type="EnsemblMetazoa" id="KAF7489551.1"/>
    </source>
</evidence>
<dbReference type="InterPro" id="IPR050688">
    <property type="entry name" value="Zinc_finger/UBP_domain"/>
</dbReference>
<keyword evidence="8" id="KW-1185">Reference proteome</keyword>
<reference evidence="8" key="1">
    <citation type="journal article" date="2020" name="PLoS Negl. Trop. Dis.">
        <title>High-quality nuclear genome for Sarcoptes scabiei-A critical resource for a neglected parasite.</title>
        <authorList>
            <person name="Korhonen P.K."/>
            <person name="Gasser R.B."/>
            <person name="Ma G."/>
            <person name="Wang T."/>
            <person name="Stroehlein A.J."/>
            <person name="Young N.D."/>
            <person name="Ang C.S."/>
            <person name="Fernando D.D."/>
            <person name="Lu H.C."/>
            <person name="Taylor S."/>
            <person name="Reynolds S.L."/>
            <person name="Mofiz E."/>
            <person name="Najaraj S.H."/>
            <person name="Gowda H."/>
            <person name="Madugundu A."/>
            <person name="Renuse S."/>
            <person name="Holt D."/>
            <person name="Pandey A."/>
            <person name="Papenfuss A.T."/>
            <person name="Fischer K."/>
        </authorList>
    </citation>
    <scope>NUCLEOTIDE SEQUENCE [LARGE SCALE GENOMIC DNA]</scope>
</reference>
<reference evidence="7" key="3">
    <citation type="submission" date="2022-06" db="UniProtKB">
        <authorList>
            <consortium name="EnsemblMetazoa"/>
        </authorList>
    </citation>
    <scope>IDENTIFICATION</scope>
</reference>
<evidence type="ECO:0000313" key="8">
    <source>
        <dbReference type="Proteomes" id="UP000070412"/>
    </source>
</evidence>
<keyword evidence="3" id="KW-0863">Zinc-finger</keyword>
<keyword evidence="4" id="KW-0862">Zinc</keyword>
<evidence type="ECO:0000313" key="6">
    <source>
        <dbReference type="EMBL" id="KAF7489551.1"/>
    </source>
</evidence>
<keyword evidence="1" id="KW-0479">Metal-binding</keyword>
<evidence type="ECO:0000256" key="2">
    <source>
        <dbReference type="ARBA" id="ARBA00022737"/>
    </source>
</evidence>
<gene>
    <name evidence="6" type="ORF">SSS_2350</name>
</gene>
<accession>A0A834R3T9</accession>
<dbReference type="EnsemblMetazoa" id="SSS_2350s_mrna">
    <property type="protein sequence ID" value="KAF7489551.1"/>
    <property type="gene ID" value="SSS_2350"/>
</dbReference>
<dbReference type="AlphaFoldDB" id="A0A834R3T9"/>
<dbReference type="SMART" id="SM00355">
    <property type="entry name" value="ZnF_C2H2"/>
    <property type="match status" value="5"/>
</dbReference>
<sequence length="455" mass="53851">MYFDGSVGYYFCPSNEKNSIIEKEINEKNFSISGDSIPMYYFKCFGLERDRAAPKICPFSSNSKHNFTTHVARKHQYVKLLCLYCHHSNDFEKNKVFKNATALVLHVENCHKYRFFQCNLCHYRAISPDHINLHQIQQHQSFSNRKIILCKFPVFKKKLALKFFYDLYKIPKTSNPNAFQCLYCAYSDEKFNNLISHLIEFHPDFPLMYYDQSPTIKSSIIDETLPLMTDDESESGLLTEDLLTDDESDEDIRKYVCFFCDQHFRSLNSAKFHMLHHLYSPNLVDESEKILSHFFESWISKFLSLQHNFESPSETYPNCPICKKLGNNLTYNYDASLIDTEAHYLKHSAIQQIKCLACRDFLKIDFFLTNIDEEIINHWQHHHSDLIRARPLNRFDFKQVIQWKQIIKNLFETNLLSMYSSKNEKLFKNLNESNQKALIRLDSIHQMHLSSLMTE</sequence>
<feature type="domain" description="C2H2-type" evidence="5">
    <location>
        <begin position="257"/>
        <end position="277"/>
    </location>
</feature>
<dbReference type="PANTHER" id="PTHR24403:SF67">
    <property type="entry name" value="FI01116P-RELATED"/>
    <property type="match status" value="1"/>
</dbReference>
<dbReference type="Proteomes" id="UP000070412">
    <property type="component" value="Unassembled WGS sequence"/>
</dbReference>
<reference evidence="6" key="2">
    <citation type="submission" date="2020-01" db="EMBL/GenBank/DDBJ databases">
        <authorList>
            <person name="Korhonen P.K.K."/>
            <person name="Guangxu M.G."/>
            <person name="Wang T.W."/>
            <person name="Stroehlein A.J.S."/>
            <person name="Young N.D."/>
            <person name="Ang C.-S.A."/>
            <person name="Fernando D.W.F."/>
            <person name="Lu H.L."/>
            <person name="Taylor S.T."/>
            <person name="Ehtesham M.E.M."/>
            <person name="Najaraj S.H.N."/>
            <person name="Harsha G.H.G."/>
            <person name="Madugundu A.M."/>
            <person name="Renuse S.R."/>
            <person name="Holt D.H."/>
            <person name="Pandey A.P."/>
            <person name="Papenfuss A.P."/>
            <person name="Gasser R.B.G."/>
            <person name="Fischer K.F."/>
        </authorList>
    </citation>
    <scope>NUCLEOTIDE SEQUENCE</scope>
    <source>
        <strain evidence="6">SSS_KF_BRIS2020</strain>
    </source>
</reference>
<organism evidence="6">
    <name type="scientific">Sarcoptes scabiei</name>
    <name type="common">Itch mite</name>
    <name type="synonym">Acarus scabiei</name>
    <dbReference type="NCBI Taxonomy" id="52283"/>
    <lineage>
        <taxon>Eukaryota</taxon>
        <taxon>Metazoa</taxon>
        <taxon>Ecdysozoa</taxon>
        <taxon>Arthropoda</taxon>
        <taxon>Chelicerata</taxon>
        <taxon>Arachnida</taxon>
        <taxon>Acari</taxon>
        <taxon>Acariformes</taxon>
        <taxon>Sarcoptiformes</taxon>
        <taxon>Astigmata</taxon>
        <taxon>Psoroptidia</taxon>
        <taxon>Sarcoptoidea</taxon>
        <taxon>Sarcoptidae</taxon>
        <taxon>Sarcoptinae</taxon>
        <taxon>Sarcoptes</taxon>
    </lineage>
</organism>
<dbReference type="GO" id="GO:0008270">
    <property type="term" value="F:zinc ion binding"/>
    <property type="evidence" value="ECO:0007669"/>
    <property type="project" value="UniProtKB-KW"/>
</dbReference>
<dbReference type="EMBL" id="WVUK01000064">
    <property type="protein sequence ID" value="KAF7489551.1"/>
    <property type="molecule type" value="Genomic_DNA"/>
</dbReference>
<dbReference type="PROSITE" id="PS00028">
    <property type="entry name" value="ZINC_FINGER_C2H2_1"/>
    <property type="match status" value="1"/>
</dbReference>
<evidence type="ECO:0000256" key="1">
    <source>
        <dbReference type="ARBA" id="ARBA00022723"/>
    </source>
</evidence>
<protein>
    <recommendedName>
        <fullName evidence="5">C2H2-type domain-containing protein</fullName>
    </recommendedName>
</protein>
<evidence type="ECO:0000256" key="3">
    <source>
        <dbReference type="ARBA" id="ARBA00022771"/>
    </source>
</evidence>
<name>A0A834R3T9_SARSC</name>
<dbReference type="PANTHER" id="PTHR24403">
    <property type="entry name" value="ZINC FINGER PROTEIN"/>
    <property type="match status" value="1"/>
</dbReference>
<keyword evidence="2" id="KW-0677">Repeat</keyword>
<dbReference type="GO" id="GO:0005634">
    <property type="term" value="C:nucleus"/>
    <property type="evidence" value="ECO:0007669"/>
    <property type="project" value="TreeGrafter"/>
</dbReference>